<evidence type="ECO:0000313" key="3">
    <source>
        <dbReference type="EMBL" id="CAB4199119.1"/>
    </source>
</evidence>
<dbReference type="EMBL" id="LR797281">
    <property type="protein sequence ID" value="CAB4199119.1"/>
    <property type="molecule type" value="Genomic_DNA"/>
</dbReference>
<gene>
    <name evidence="2" type="ORF">UFOVP1091_26</name>
    <name evidence="3" type="ORF">UFOVP1335_20</name>
    <name evidence="4" type="ORF">UFOVP1445_26</name>
    <name evidence="1" type="ORF">UFOVP914_41</name>
</gene>
<reference evidence="1" key="1">
    <citation type="submission" date="2020-05" db="EMBL/GenBank/DDBJ databases">
        <authorList>
            <person name="Chiriac C."/>
            <person name="Salcher M."/>
            <person name="Ghai R."/>
            <person name="Kavagutti S V."/>
        </authorList>
    </citation>
    <scope>NUCLEOTIDE SEQUENCE</scope>
</reference>
<dbReference type="EMBL" id="LR797033">
    <property type="protein sequence ID" value="CAB4182909.1"/>
    <property type="molecule type" value="Genomic_DNA"/>
</dbReference>
<evidence type="ECO:0000313" key="4">
    <source>
        <dbReference type="EMBL" id="CAB4212662.1"/>
    </source>
</evidence>
<accession>A0A6J5PJP5</accession>
<dbReference type="EMBL" id="LR797381">
    <property type="protein sequence ID" value="CAB4212662.1"/>
    <property type="molecule type" value="Genomic_DNA"/>
</dbReference>
<evidence type="ECO:0000313" key="1">
    <source>
        <dbReference type="EMBL" id="CAB4171312.1"/>
    </source>
</evidence>
<organism evidence="1">
    <name type="scientific">uncultured Caudovirales phage</name>
    <dbReference type="NCBI Taxonomy" id="2100421"/>
    <lineage>
        <taxon>Viruses</taxon>
        <taxon>Duplodnaviria</taxon>
        <taxon>Heunggongvirae</taxon>
        <taxon>Uroviricota</taxon>
        <taxon>Caudoviricetes</taxon>
        <taxon>Peduoviridae</taxon>
        <taxon>Maltschvirus</taxon>
        <taxon>Maltschvirus maltsch</taxon>
    </lineage>
</organism>
<name>A0A6J5PJP5_9CAUD</name>
<evidence type="ECO:0000313" key="2">
    <source>
        <dbReference type="EMBL" id="CAB4182909.1"/>
    </source>
</evidence>
<sequence length="101" mass="11513">MATTTNDAMYLRLVDLYPDAGKTLGDLLYTFWSERGLENRGTLAYQYLKDQGATGDTLGDLFNSYFNDESFFAGFDEGDIMDWLELLIFGDYSIEEEVLFA</sequence>
<proteinExistence type="predicted"/>
<protein>
    <submittedName>
        <fullName evidence="1">Uncharacterized protein</fullName>
    </submittedName>
</protein>
<dbReference type="EMBL" id="LR796864">
    <property type="protein sequence ID" value="CAB4171312.1"/>
    <property type="molecule type" value="Genomic_DNA"/>
</dbReference>